<dbReference type="Pfam" id="PF02518">
    <property type="entry name" value="HATPase_c"/>
    <property type="match status" value="1"/>
</dbReference>
<dbReference type="Gene3D" id="3.30.450.20">
    <property type="entry name" value="PAS domain"/>
    <property type="match status" value="2"/>
</dbReference>
<keyword evidence="5" id="KW-0597">Phosphoprotein</keyword>
<evidence type="ECO:0000259" key="14">
    <source>
        <dbReference type="PROSITE" id="PS50109"/>
    </source>
</evidence>
<dbReference type="SUPFAM" id="SSF103190">
    <property type="entry name" value="Sensory domain-like"/>
    <property type="match status" value="1"/>
</dbReference>
<keyword evidence="7" id="KW-0812">Transmembrane</keyword>
<keyword evidence="9 15" id="KW-0418">Kinase</keyword>
<dbReference type="SUPFAM" id="SSF55874">
    <property type="entry name" value="ATPase domain of HSP90 chaperone/DNA topoisomerase II/histidine kinase"/>
    <property type="match status" value="1"/>
</dbReference>
<keyword evidence="11" id="KW-1133">Transmembrane helix</keyword>
<dbReference type="Proteomes" id="UP000240509">
    <property type="component" value="Unassembled WGS sequence"/>
</dbReference>
<comment type="catalytic activity">
    <reaction evidence="1">
        <text>ATP + protein L-histidine = ADP + protein N-phospho-L-histidine.</text>
        <dbReference type="EC" id="2.7.13.3"/>
    </reaction>
</comment>
<evidence type="ECO:0000256" key="8">
    <source>
        <dbReference type="ARBA" id="ARBA00022741"/>
    </source>
</evidence>
<evidence type="ECO:0000256" key="2">
    <source>
        <dbReference type="ARBA" id="ARBA00004651"/>
    </source>
</evidence>
<gene>
    <name evidence="15" type="ORF">C6Y45_08120</name>
</gene>
<accession>A0A2T4U6W8</accession>
<evidence type="ECO:0000256" key="1">
    <source>
        <dbReference type="ARBA" id="ARBA00000085"/>
    </source>
</evidence>
<dbReference type="Gene3D" id="1.10.287.130">
    <property type="match status" value="1"/>
</dbReference>
<dbReference type="Pfam" id="PF17203">
    <property type="entry name" value="sCache_3_2"/>
    <property type="match status" value="1"/>
</dbReference>
<dbReference type="GO" id="GO:0005524">
    <property type="term" value="F:ATP binding"/>
    <property type="evidence" value="ECO:0007669"/>
    <property type="project" value="UniProtKB-KW"/>
</dbReference>
<evidence type="ECO:0000256" key="6">
    <source>
        <dbReference type="ARBA" id="ARBA00022679"/>
    </source>
</evidence>
<dbReference type="GO" id="GO:0000155">
    <property type="term" value="F:phosphorelay sensor kinase activity"/>
    <property type="evidence" value="ECO:0007669"/>
    <property type="project" value="TreeGrafter"/>
</dbReference>
<keyword evidence="13" id="KW-0472">Membrane</keyword>
<keyword evidence="10" id="KW-0067">ATP-binding</keyword>
<evidence type="ECO:0000256" key="13">
    <source>
        <dbReference type="ARBA" id="ARBA00023136"/>
    </source>
</evidence>
<dbReference type="SMART" id="SM00387">
    <property type="entry name" value="HATPase_c"/>
    <property type="match status" value="1"/>
</dbReference>
<proteinExistence type="predicted"/>
<keyword evidence="8" id="KW-0547">Nucleotide-binding</keyword>
<dbReference type="PANTHER" id="PTHR43547">
    <property type="entry name" value="TWO-COMPONENT HISTIDINE KINASE"/>
    <property type="match status" value="1"/>
</dbReference>
<comment type="caution">
    <text evidence="15">The sequence shown here is derived from an EMBL/GenBank/DDBJ whole genome shotgun (WGS) entry which is preliminary data.</text>
</comment>
<dbReference type="InterPro" id="IPR004358">
    <property type="entry name" value="Sig_transdc_His_kin-like_C"/>
</dbReference>
<evidence type="ECO:0000256" key="5">
    <source>
        <dbReference type="ARBA" id="ARBA00022553"/>
    </source>
</evidence>
<organism evidence="15 16">
    <name type="scientific">Alkalicoccus saliphilus</name>
    <dbReference type="NCBI Taxonomy" id="200989"/>
    <lineage>
        <taxon>Bacteria</taxon>
        <taxon>Bacillati</taxon>
        <taxon>Bacillota</taxon>
        <taxon>Bacilli</taxon>
        <taxon>Bacillales</taxon>
        <taxon>Bacillaceae</taxon>
        <taxon>Alkalicoccus</taxon>
    </lineage>
</organism>
<dbReference type="InterPro" id="IPR005467">
    <property type="entry name" value="His_kinase_dom"/>
</dbReference>
<keyword evidence="4" id="KW-1003">Cell membrane</keyword>
<dbReference type="Gene3D" id="3.30.565.10">
    <property type="entry name" value="Histidine kinase-like ATPase, C-terminal domain"/>
    <property type="match status" value="1"/>
</dbReference>
<sequence length="528" mass="58554">MKFSLLQKMIALIIVVVFLSLSTAVVLLSFTFNGIMYNHFGERAMDVAKITASNEQIAAGFEEEDPSSVINPIAEEIRTQTGASYVVVGNLQDIRYSHHNPAHIGEPMGTSNDLVFENERSIVYIDKGVSGEAAKAKTPIYNEENELIGVSSVGFLRSDINDTITEHLFSISKWFLIPLLLGITGSFFVSRNVKKSIFNLEPEEISYAFKEKEAILESIHDATMAVDTNGEVVSINKKAREIPYFENQQIGKKIQHQQLIRLLSSMVSEKIPHQSFRVLLSEKIYLVNASAIMEEEVKGIVLTLRSLKDVESYAREFSQIKEYKENMRVTNHEHLNKLNTIYGLLKLNKTEEATLLISKEVEQQQDVISFLMESVSSPLIVACLLGKKNRASEKKVSLTIDTESCLSSLPSHISEEQIVTIVGNIIDNALESVRGKADKHGEVLISFTDIGNDIIFDIEDNGPGISQAMVDKIFLEGFTSKTGGDHGLGLAIVTRNLKLLNGEIIVESSQLGGARFTVIIPKTESRTA</sequence>
<dbReference type="PANTHER" id="PTHR43547:SF10">
    <property type="entry name" value="SENSOR HISTIDINE KINASE DCUS"/>
    <property type="match status" value="1"/>
</dbReference>
<feature type="domain" description="Histidine kinase" evidence="14">
    <location>
        <begin position="329"/>
        <end position="524"/>
    </location>
</feature>
<dbReference type="PROSITE" id="PS50109">
    <property type="entry name" value="HIS_KIN"/>
    <property type="match status" value="1"/>
</dbReference>
<dbReference type="Pfam" id="PF14689">
    <property type="entry name" value="SPOB_a"/>
    <property type="match status" value="1"/>
</dbReference>
<dbReference type="RefSeq" id="WP_107584735.1">
    <property type="nucleotide sequence ID" value="NZ_PZJJ01000010.1"/>
</dbReference>
<dbReference type="GO" id="GO:0005886">
    <property type="term" value="C:plasma membrane"/>
    <property type="evidence" value="ECO:0007669"/>
    <property type="project" value="UniProtKB-SubCell"/>
</dbReference>
<evidence type="ECO:0000256" key="12">
    <source>
        <dbReference type="ARBA" id="ARBA00023012"/>
    </source>
</evidence>
<dbReference type="InterPro" id="IPR003594">
    <property type="entry name" value="HATPase_dom"/>
</dbReference>
<dbReference type="OrthoDB" id="9792686at2"/>
<evidence type="ECO:0000256" key="11">
    <source>
        <dbReference type="ARBA" id="ARBA00022989"/>
    </source>
</evidence>
<evidence type="ECO:0000313" key="15">
    <source>
        <dbReference type="EMBL" id="PTL39134.1"/>
    </source>
</evidence>
<dbReference type="EMBL" id="PZJJ01000010">
    <property type="protein sequence ID" value="PTL39134.1"/>
    <property type="molecule type" value="Genomic_DNA"/>
</dbReference>
<dbReference type="InterPro" id="IPR033463">
    <property type="entry name" value="sCache_3"/>
</dbReference>
<dbReference type="EC" id="2.7.13.3" evidence="3"/>
<protein>
    <recommendedName>
        <fullName evidence="3">histidine kinase</fullName>
        <ecNumber evidence="3">2.7.13.3</ecNumber>
    </recommendedName>
</protein>
<dbReference type="InterPro" id="IPR029151">
    <property type="entry name" value="Sensor-like_sf"/>
</dbReference>
<keyword evidence="16" id="KW-1185">Reference proteome</keyword>
<dbReference type="AlphaFoldDB" id="A0A2T4U6W8"/>
<name>A0A2T4U6W8_9BACI</name>
<evidence type="ECO:0000256" key="4">
    <source>
        <dbReference type="ARBA" id="ARBA00022475"/>
    </source>
</evidence>
<evidence type="ECO:0000256" key="7">
    <source>
        <dbReference type="ARBA" id="ARBA00022692"/>
    </source>
</evidence>
<evidence type="ECO:0000256" key="9">
    <source>
        <dbReference type="ARBA" id="ARBA00022777"/>
    </source>
</evidence>
<dbReference type="PRINTS" id="PR00344">
    <property type="entry name" value="BCTRLSENSOR"/>
</dbReference>
<evidence type="ECO:0000256" key="3">
    <source>
        <dbReference type="ARBA" id="ARBA00012438"/>
    </source>
</evidence>
<evidence type="ECO:0000256" key="10">
    <source>
        <dbReference type="ARBA" id="ARBA00022840"/>
    </source>
</evidence>
<keyword evidence="6" id="KW-0808">Transferase</keyword>
<reference evidence="15 16" key="1">
    <citation type="submission" date="2018-03" db="EMBL/GenBank/DDBJ databases">
        <title>Alkalicoccus saliphilus sp. nov., isolated from a mineral pool.</title>
        <authorList>
            <person name="Zhao B."/>
        </authorList>
    </citation>
    <scope>NUCLEOTIDE SEQUENCE [LARGE SCALE GENOMIC DNA]</scope>
    <source>
        <strain evidence="15 16">6AG</strain>
    </source>
</reference>
<dbReference type="InterPro" id="IPR039506">
    <property type="entry name" value="SPOB_a"/>
</dbReference>
<comment type="subcellular location">
    <subcellularLocation>
        <location evidence="2">Cell membrane</location>
        <topology evidence="2">Multi-pass membrane protein</topology>
    </subcellularLocation>
</comment>
<dbReference type="InterPro" id="IPR036890">
    <property type="entry name" value="HATPase_C_sf"/>
</dbReference>
<evidence type="ECO:0000313" key="16">
    <source>
        <dbReference type="Proteomes" id="UP000240509"/>
    </source>
</evidence>
<keyword evidence="12" id="KW-0902">Two-component regulatory system</keyword>